<reference evidence="2" key="1">
    <citation type="journal article" date="2024" name="Proc. Natl. Acad. Sci. U.S.A.">
        <title>Extraordinary preservation of gene collinearity over three hundred million years revealed in homosporous lycophytes.</title>
        <authorList>
            <person name="Li C."/>
            <person name="Wickell D."/>
            <person name="Kuo L.Y."/>
            <person name="Chen X."/>
            <person name="Nie B."/>
            <person name="Liao X."/>
            <person name="Peng D."/>
            <person name="Ji J."/>
            <person name="Jenkins J."/>
            <person name="Williams M."/>
            <person name="Shu S."/>
            <person name="Plott C."/>
            <person name="Barry K."/>
            <person name="Rajasekar S."/>
            <person name="Grimwood J."/>
            <person name="Han X."/>
            <person name="Sun S."/>
            <person name="Hou Z."/>
            <person name="He W."/>
            <person name="Dai G."/>
            <person name="Sun C."/>
            <person name="Schmutz J."/>
            <person name="Leebens-Mack J.H."/>
            <person name="Li F.W."/>
            <person name="Wang L."/>
        </authorList>
    </citation>
    <scope>NUCLEOTIDE SEQUENCE [LARGE SCALE GENOMIC DNA]</scope>
    <source>
        <strain evidence="2">cv. PW_Plant_1</strain>
    </source>
</reference>
<gene>
    <name evidence="1" type="ORF">O6H91_12G024000</name>
</gene>
<evidence type="ECO:0000313" key="2">
    <source>
        <dbReference type="Proteomes" id="UP001162992"/>
    </source>
</evidence>
<sequence>MASNASVPPWRQPPPTKNKKNSKYESLGMKANTDPARKATMMYAPPANRGASGFSETDDDPFASDEPIFDFDPDLKLAFSRNFQFLRRVFSFDTLLRPLPSQLGRTVARNLGFLTRIFTQFFDQKGIQNARRSIGLGEEDRRRSVR</sequence>
<organism evidence="1 2">
    <name type="scientific">Diphasiastrum complanatum</name>
    <name type="common">Issler's clubmoss</name>
    <name type="synonym">Lycopodium complanatum</name>
    <dbReference type="NCBI Taxonomy" id="34168"/>
    <lineage>
        <taxon>Eukaryota</taxon>
        <taxon>Viridiplantae</taxon>
        <taxon>Streptophyta</taxon>
        <taxon>Embryophyta</taxon>
        <taxon>Tracheophyta</taxon>
        <taxon>Lycopodiopsida</taxon>
        <taxon>Lycopodiales</taxon>
        <taxon>Lycopodiaceae</taxon>
        <taxon>Lycopodioideae</taxon>
        <taxon>Diphasiastrum</taxon>
    </lineage>
</organism>
<evidence type="ECO:0000313" key="1">
    <source>
        <dbReference type="EMBL" id="KAJ7535237.1"/>
    </source>
</evidence>
<comment type="caution">
    <text evidence="1">The sequence shown here is derived from an EMBL/GenBank/DDBJ whole genome shotgun (WGS) entry which is preliminary data.</text>
</comment>
<accession>A0ACC2BZY1</accession>
<dbReference type="EMBL" id="CM055103">
    <property type="protein sequence ID" value="KAJ7535237.1"/>
    <property type="molecule type" value="Genomic_DNA"/>
</dbReference>
<name>A0ACC2BZY1_DIPCM</name>
<proteinExistence type="predicted"/>
<keyword evidence="2" id="KW-1185">Reference proteome</keyword>
<dbReference type="Proteomes" id="UP001162992">
    <property type="component" value="Chromosome 12"/>
</dbReference>
<protein>
    <submittedName>
        <fullName evidence="1">Uncharacterized protein</fullName>
    </submittedName>
</protein>